<feature type="compositionally biased region" description="Low complexity" evidence="1">
    <location>
        <begin position="56"/>
        <end position="73"/>
    </location>
</feature>
<gene>
    <name evidence="2" type="ORF">BDV98DRAFT_570507</name>
</gene>
<dbReference type="EMBL" id="ML178831">
    <property type="protein sequence ID" value="TFK99970.1"/>
    <property type="molecule type" value="Genomic_DNA"/>
</dbReference>
<organism evidence="2 3">
    <name type="scientific">Pterulicium gracile</name>
    <dbReference type="NCBI Taxonomy" id="1884261"/>
    <lineage>
        <taxon>Eukaryota</taxon>
        <taxon>Fungi</taxon>
        <taxon>Dikarya</taxon>
        <taxon>Basidiomycota</taxon>
        <taxon>Agaricomycotina</taxon>
        <taxon>Agaricomycetes</taxon>
        <taxon>Agaricomycetidae</taxon>
        <taxon>Agaricales</taxon>
        <taxon>Pleurotineae</taxon>
        <taxon>Pterulaceae</taxon>
        <taxon>Pterulicium</taxon>
    </lineage>
</organism>
<evidence type="ECO:0000256" key="1">
    <source>
        <dbReference type="SAM" id="MobiDB-lite"/>
    </source>
</evidence>
<name>A0A5C3QHK7_9AGAR</name>
<sequence>MSPNNFNLRPITGPATLSPPGSVVSSLGSHSPPSATRAHPPPSHSGPHEPPRSSRRSYSPSSLRDLDLSPSTDIGPRRYPPPPTGHQLMAMFPPAPPDVYPEMMRAGSNAGFSTSDFFRNQERAFFAKSGKEVIRMSLEVRTMDVDSEGPSSVRMKKRPRAPSTASFPRPSYPQPHPSTGGLPPSRPPSQTNVLPNSSAGTAPLEPRSMPPPPPVAITPSHPTHMPPPSGHHAHPHSQHGPGVRRSPKHHVKPEHPYASESYRQDDDEAWRTPMPHHERRRAGKHTRRVLKAGP</sequence>
<accession>A0A5C3QHK7</accession>
<proteinExistence type="predicted"/>
<feature type="compositionally biased region" description="Basic residues" evidence="1">
    <location>
        <begin position="277"/>
        <end position="294"/>
    </location>
</feature>
<feature type="compositionally biased region" description="Polar residues" evidence="1">
    <location>
        <begin position="188"/>
        <end position="200"/>
    </location>
</feature>
<feature type="compositionally biased region" description="Low complexity" evidence="1">
    <location>
        <begin position="18"/>
        <end position="34"/>
    </location>
</feature>
<dbReference type="AlphaFoldDB" id="A0A5C3QHK7"/>
<dbReference type="Proteomes" id="UP000305067">
    <property type="component" value="Unassembled WGS sequence"/>
</dbReference>
<protein>
    <submittedName>
        <fullName evidence="2">Uncharacterized protein</fullName>
    </submittedName>
</protein>
<feature type="region of interest" description="Disordered" evidence="1">
    <location>
        <begin position="138"/>
        <end position="294"/>
    </location>
</feature>
<dbReference type="STRING" id="1884261.A0A5C3QHK7"/>
<dbReference type="OrthoDB" id="3253810at2759"/>
<keyword evidence="3" id="KW-1185">Reference proteome</keyword>
<evidence type="ECO:0000313" key="3">
    <source>
        <dbReference type="Proteomes" id="UP000305067"/>
    </source>
</evidence>
<reference evidence="2 3" key="1">
    <citation type="journal article" date="2019" name="Nat. Ecol. Evol.">
        <title>Megaphylogeny resolves global patterns of mushroom evolution.</title>
        <authorList>
            <person name="Varga T."/>
            <person name="Krizsan K."/>
            <person name="Foldi C."/>
            <person name="Dima B."/>
            <person name="Sanchez-Garcia M."/>
            <person name="Sanchez-Ramirez S."/>
            <person name="Szollosi G.J."/>
            <person name="Szarkandi J.G."/>
            <person name="Papp V."/>
            <person name="Albert L."/>
            <person name="Andreopoulos W."/>
            <person name="Angelini C."/>
            <person name="Antonin V."/>
            <person name="Barry K.W."/>
            <person name="Bougher N.L."/>
            <person name="Buchanan P."/>
            <person name="Buyck B."/>
            <person name="Bense V."/>
            <person name="Catcheside P."/>
            <person name="Chovatia M."/>
            <person name="Cooper J."/>
            <person name="Damon W."/>
            <person name="Desjardin D."/>
            <person name="Finy P."/>
            <person name="Geml J."/>
            <person name="Haridas S."/>
            <person name="Hughes K."/>
            <person name="Justo A."/>
            <person name="Karasinski D."/>
            <person name="Kautmanova I."/>
            <person name="Kiss B."/>
            <person name="Kocsube S."/>
            <person name="Kotiranta H."/>
            <person name="LaButti K.M."/>
            <person name="Lechner B.E."/>
            <person name="Liimatainen K."/>
            <person name="Lipzen A."/>
            <person name="Lukacs Z."/>
            <person name="Mihaltcheva S."/>
            <person name="Morgado L.N."/>
            <person name="Niskanen T."/>
            <person name="Noordeloos M.E."/>
            <person name="Ohm R.A."/>
            <person name="Ortiz-Santana B."/>
            <person name="Ovrebo C."/>
            <person name="Racz N."/>
            <person name="Riley R."/>
            <person name="Savchenko A."/>
            <person name="Shiryaev A."/>
            <person name="Soop K."/>
            <person name="Spirin V."/>
            <person name="Szebenyi C."/>
            <person name="Tomsovsky M."/>
            <person name="Tulloss R.E."/>
            <person name="Uehling J."/>
            <person name="Grigoriev I.V."/>
            <person name="Vagvolgyi C."/>
            <person name="Papp T."/>
            <person name="Martin F.M."/>
            <person name="Miettinen O."/>
            <person name="Hibbett D.S."/>
            <person name="Nagy L.G."/>
        </authorList>
    </citation>
    <scope>NUCLEOTIDE SEQUENCE [LARGE SCALE GENOMIC DNA]</scope>
    <source>
        <strain evidence="2 3">CBS 309.79</strain>
    </source>
</reference>
<feature type="region of interest" description="Disordered" evidence="1">
    <location>
        <begin position="1"/>
        <end position="95"/>
    </location>
</feature>
<evidence type="ECO:0000313" key="2">
    <source>
        <dbReference type="EMBL" id="TFK99970.1"/>
    </source>
</evidence>